<dbReference type="SMART" id="SM00156">
    <property type="entry name" value="PP2Ac"/>
    <property type="match status" value="1"/>
</dbReference>
<dbReference type="VEuPathDB" id="GiardiaDB:QR46_2386"/>
<name>A0A132NU74_GIAIN</name>
<dbReference type="PANTHER" id="PTHR45619">
    <property type="entry name" value="SERINE/THREONINE-PROTEIN PHOSPHATASE PP2A-RELATED"/>
    <property type="match status" value="1"/>
</dbReference>
<dbReference type="AlphaFoldDB" id="A0A132NU74"/>
<evidence type="ECO:0000256" key="2">
    <source>
        <dbReference type="ARBA" id="ARBA00022801"/>
    </source>
</evidence>
<dbReference type="InterPro" id="IPR047129">
    <property type="entry name" value="PPA2-like"/>
</dbReference>
<dbReference type="EMBL" id="JXTI01000062">
    <property type="protein sequence ID" value="KWX13621.1"/>
    <property type="molecule type" value="Genomic_DNA"/>
</dbReference>
<dbReference type="OrthoDB" id="1930084at2759"/>
<dbReference type="Proteomes" id="UP000070089">
    <property type="component" value="Unassembled WGS sequence"/>
</dbReference>
<dbReference type="GO" id="GO:0004722">
    <property type="term" value="F:protein serine/threonine phosphatase activity"/>
    <property type="evidence" value="ECO:0007669"/>
    <property type="project" value="UniProtKB-EC"/>
</dbReference>
<evidence type="ECO:0000256" key="1">
    <source>
        <dbReference type="ARBA" id="ARBA00022723"/>
    </source>
</evidence>
<dbReference type="EC" id="3.1.3.16" evidence="4"/>
<proteinExistence type="inferred from homology"/>
<evidence type="ECO:0000313" key="6">
    <source>
        <dbReference type="EMBL" id="KWX13621.1"/>
    </source>
</evidence>
<accession>A0A132NU74</accession>
<dbReference type="InterPro" id="IPR029052">
    <property type="entry name" value="Metallo-depent_PP-like"/>
</dbReference>
<organism evidence="6 7">
    <name type="scientific">Giardia duodenalis assemblage B</name>
    <dbReference type="NCBI Taxonomy" id="1394984"/>
    <lineage>
        <taxon>Eukaryota</taxon>
        <taxon>Metamonada</taxon>
        <taxon>Diplomonadida</taxon>
        <taxon>Hexamitidae</taxon>
        <taxon>Giardiinae</taxon>
        <taxon>Giardia</taxon>
    </lineage>
</organism>
<comment type="catalytic activity">
    <reaction evidence="4">
        <text>O-phospho-L-threonyl-[protein] + H2O = L-threonyl-[protein] + phosphate</text>
        <dbReference type="Rhea" id="RHEA:47004"/>
        <dbReference type="Rhea" id="RHEA-COMP:11060"/>
        <dbReference type="Rhea" id="RHEA-COMP:11605"/>
        <dbReference type="ChEBI" id="CHEBI:15377"/>
        <dbReference type="ChEBI" id="CHEBI:30013"/>
        <dbReference type="ChEBI" id="CHEBI:43474"/>
        <dbReference type="ChEBI" id="CHEBI:61977"/>
        <dbReference type="EC" id="3.1.3.16"/>
    </reaction>
</comment>
<comment type="similarity">
    <text evidence="4">Belongs to the PPP phosphatase family.</text>
</comment>
<dbReference type="Pfam" id="PF00149">
    <property type="entry name" value="Metallophos"/>
    <property type="match status" value="1"/>
</dbReference>
<dbReference type="Gene3D" id="3.60.21.10">
    <property type="match status" value="1"/>
</dbReference>
<dbReference type="PROSITE" id="PS00125">
    <property type="entry name" value="SER_THR_PHOSPHATASE"/>
    <property type="match status" value="1"/>
</dbReference>
<evidence type="ECO:0000256" key="3">
    <source>
        <dbReference type="ARBA" id="ARBA00023211"/>
    </source>
</evidence>
<keyword evidence="1" id="KW-0479">Metal-binding</keyword>
<feature type="domain" description="Serine/threonine specific protein phosphatases" evidence="5">
    <location>
        <begin position="110"/>
        <end position="115"/>
    </location>
</feature>
<reference evidence="6 7" key="1">
    <citation type="journal article" date="2015" name="Mol. Biochem. Parasitol.">
        <title>Identification of polymorphic genes for use in assemblage B genotyping assays through comparative genomics of multiple assemblage B Giardia duodenalis isolates.</title>
        <authorList>
            <person name="Wielinga C."/>
            <person name="Thompson R.C."/>
            <person name="Monis P."/>
            <person name="Ryan U."/>
        </authorList>
    </citation>
    <scope>NUCLEOTIDE SEQUENCE [LARGE SCALE GENOMIC DNA]</scope>
    <source>
        <strain evidence="6 7">BAH15c1</strain>
    </source>
</reference>
<dbReference type="PRINTS" id="PR00114">
    <property type="entry name" value="STPHPHTASE"/>
</dbReference>
<sequence length="308" mass="35481">MDRWLEKAKKREFFDEEELRRVIWKAIEIFIMEPNVLQVKSTGEKINVCGDVHGQFQDVVKMINEVGGEVSGTNRYLFLGDYVDRGYYSLETITLLLCYKICYPNDIFLIRGNHECRSVTQTYGFYEETTKKYAHAGVWKLFMELFDHLPIAAIVDNSIFCVHGGLSPALPTLDDITLLNRTIEIPSEGPFADLNWSDPCTNLDNWEHSYRGAGYLFGKKAVEQFLSMNDLKMIARAHQLATEGYQEYFDKKLVTVWSAPNYSYRTKNKACIMPVSNGEAKDYLIFEAYKYTETDLPGELLEAIKSLK</sequence>
<protein>
    <recommendedName>
        <fullName evidence="4">Serine/threonine-protein phosphatase</fullName>
        <ecNumber evidence="4">3.1.3.16</ecNumber>
    </recommendedName>
</protein>
<evidence type="ECO:0000313" key="7">
    <source>
        <dbReference type="Proteomes" id="UP000070089"/>
    </source>
</evidence>
<evidence type="ECO:0000256" key="4">
    <source>
        <dbReference type="RuleBase" id="RU004273"/>
    </source>
</evidence>
<evidence type="ECO:0000259" key="5">
    <source>
        <dbReference type="PROSITE" id="PS00125"/>
    </source>
</evidence>
<keyword evidence="3" id="KW-0464">Manganese</keyword>
<comment type="caution">
    <text evidence="6">The sequence shown here is derived from an EMBL/GenBank/DDBJ whole genome shotgun (WGS) entry which is preliminary data.</text>
</comment>
<dbReference type="InterPro" id="IPR004843">
    <property type="entry name" value="Calcineurin-like_PHP"/>
</dbReference>
<dbReference type="SUPFAM" id="SSF56300">
    <property type="entry name" value="Metallo-dependent phosphatases"/>
    <property type="match status" value="1"/>
</dbReference>
<dbReference type="GO" id="GO:0046872">
    <property type="term" value="F:metal ion binding"/>
    <property type="evidence" value="ECO:0007669"/>
    <property type="project" value="UniProtKB-KW"/>
</dbReference>
<dbReference type="InterPro" id="IPR006186">
    <property type="entry name" value="Ser/Thr-sp_prot-phosphatase"/>
</dbReference>
<keyword evidence="2 4" id="KW-0378">Hydrolase</keyword>
<gene>
    <name evidence="6" type="ORF">QR46_2386</name>
</gene>